<evidence type="ECO:0000256" key="6">
    <source>
        <dbReference type="SAM" id="Coils"/>
    </source>
</evidence>
<keyword evidence="6" id="KW-0175">Coiled coil</keyword>
<feature type="coiled-coil region" evidence="6">
    <location>
        <begin position="202"/>
        <end position="236"/>
    </location>
</feature>
<evidence type="ECO:0000313" key="10">
    <source>
        <dbReference type="EMBL" id="RUT04765.1"/>
    </source>
</evidence>
<evidence type="ECO:0000256" key="5">
    <source>
        <dbReference type="ARBA" id="ARBA00023136"/>
    </source>
</evidence>
<feature type="transmembrane region" description="Helical" evidence="7">
    <location>
        <begin position="37"/>
        <end position="57"/>
    </location>
</feature>
<dbReference type="Gene3D" id="2.40.50.100">
    <property type="match status" value="1"/>
</dbReference>
<dbReference type="RefSeq" id="WP_127082735.1">
    <property type="nucleotide sequence ID" value="NZ_RSCL01000010.1"/>
</dbReference>
<keyword evidence="11" id="KW-1185">Reference proteome</keyword>
<dbReference type="Proteomes" id="UP000271624">
    <property type="component" value="Unassembled WGS sequence"/>
</dbReference>
<sequence length="505" mass="57014">MKTKQNGSIRDARDLPMVTKSHNFTSEQSVVLRQSPIWSRAIMVSLMGVACFSIIWACVAKIEQVVPAVGQLKPKEAIKEVQAPFSGIVKQLYIKDGQQVKAGDLLLTFDSGANRAEIESLQKIRASILQQNQLYRSLTVSDSLAPTQIELLQKKLPREVIFLLKSRTALLAENQLLRKELDNTGEGQQFDNDSQQRLQFAKKELDTRTAAARLEVEQVKKELAQNQVKIEDSQASLKIEQSILDKLKPLAEQGAIAQLQYLQQQQKVQNRNAEIATLIQEQQRLQYKIEQGRQQTDNTVAVSGKNIHDKIADNKKNIAEIDTQFTKIMLENEQRLADTNSKLAQAKLNMKYQELRAPIAGTIFDLQAKNAGFVASPTQQLLKIVPNDNYVAEIYITNKDIGFVKEGMKVDVRVDSFPYSEFGEIKGNISWIASDALPPDQTHQFYRFPAKVVLEKQKLNIKGREVGVQSGMSITANVKIREERRVINLITDMFTNQADNLKQVR</sequence>
<organism evidence="10 11">
    <name type="scientific">Dulcicalothrix desertica PCC 7102</name>
    <dbReference type="NCBI Taxonomy" id="232991"/>
    <lineage>
        <taxon>Bacteria</taxon>
        <taxon>Bacillati</taxon>
        <taxon>Cyanobacteriota</taxon>
        <taxon>Cyanophyceae</taxon>
        <taxon>Nostocales</taxon>
        <taxon>Calotrichaceae</taxon>
        <taxon>Dulcicalothrix</taxon>
    </lineage>
</organism>
<gene>
    <name evidence="10" type="ORF">DSM106972_043340</name>
</gene>
<comment type="similarity">
    <text evidence="2">Belongs to the membrane fusion protein (MFP) (TC 8.A.1) family.</text>
</comment>
<comment type="caution">
    <text evidence="10">The sequence shown here is derived from an EMBL/GenBank/DDBJ whole genome shotgun (WGS) entry which is preliminary data.</text>
</comment>
<evidence type="ECO:0000259" key="8">
    <source>
        <dbReference type="Pfam" id="PF25917"/>
    </source>
</evidence>
<proteinExistence type="inferred from homology"/>
<evidence type="ECO:0000256" key="1">
    <source>
        <dbReference type="ARBA" id="ARBA00004167"/>
    </source>
</evidence>
<dbReference type="Gene3D" id="2.40.30.170">
    <property type="match status" value="1"/>
</dbReference>
<reference evidence="10" key="1">
    <citation type="submission" date="2018-12" db="EMBL/GenBank/DDBJ databases">
        <authorList>
            <person name="Will S."/>
            <person name="Neumann-Schaal M."/>
            <person name="Henke P."/>
        </authorList>
    </citation>
    <scope>NUCLEOTIDE SEQUENCE</scope>
    <source>
        <strain evidence="10">PCC 7102</strain>
    </source>
</reference>
<dbReference type="Pfam" id="PF26002">
    <property type="entry name" value="Beta-barrel_AprE"/>
    <property type="match status" value="1"/>
</dbReference>
<dbReference type="InterPro" id="IPR050739">
    <property type="entry name" value="MFP"/>
</dbReference>
<dbReference type="InterPro" id="IPR058982">
    <property type="entry name" value="Beta-barrel_AprE"/>
</dbReference>
<dbReference type="AlphaFoldDB" id="A0A3S1CKY4"/>
<protein>
    <submittedName>
        <fullName evidence="10">RTX toxin transporter</fullName>
    </submittedName>
</protein>
<dbReference type="InterPro" id="IPR058625">
    <property type="entry name" value="MdtA-like_BSH"/>
</dbReference>
<evidence type="ECO:0000256" key="2">
    <source>
        <dbReference type="ARBA" id="ARBA00009477"/>
    </source>
</evidence>
<feature type="domain" description="Multidrug resistance protein MdtA-like barrel-sandwich hybrid" evidence="8">
    <location>
        <begin position="80"/>
        <end position="379"/>
    </location>
</feature>
<dbReference type="PRINTS" id="PR01490">
    <property type="entry name" value="RTXTOXIND"/>
</dbReference>
<feature type="domain" description="AprE-like beta-barrel" evidence="9">
    <location>
        <begin position="391"/>
        <end position="480"/>
    </location>
</feature>
<name>A0A3S1CKY4_9CYAN</name>
<accession>A0A3S1CKY4</accession>
<dbReference type="SUPFAM" id="SSF111369">
    <property type="entry name" value="HlyD-like secretion proteins"/>
    <property type="match status" value="1"/>
</dbReference>
<evidence type="ECO:0000259" key="9">
    <source>
        <dbReference type="Pfam" id="PF26002"/>
    </source>
</evidence>
<dbReference type="GO" id="GO:0016020">
    <property type="term" value="C:membrane"/>
    <property type="evidence" value="ECO:0007669"/>
    <property type="project" value="UniProtKB-SubCell"/>
</dbReference>
<dbReference type="PANTHER" id="PTHR30386:SF26">
    <property type="entry name" value="TRANSPORT PROTEIN COMB"/>
    <property type="match status" value="1"/>
</dbReference>
<comment type="subcellular location">
    <subcellularLocation>
        <location evidence="1">Membrane</location>
        <topology evidence="1">Single-pass membrane protein</topology>
    </subcellularLocation>
</comment>
<reference evidence="10" key="2">
    <citation type="journal article" date="2019" name="Genome Biol. Evol.">
        <title>Day and night: Metabolic profiles and evolutionary relationships of six axenic non-marine cyanobacteria.</title>
        <authorList>
            <person name="Will S.E."/>
            <person name="Henke P."/>
            <person name="Boedeker C."/>
            <person name="Huang S."/>
            <person name="Brinkmann H."/>
            <person name="Rohde M."/>
            <person name="Jarek M."/>
            <person name="Friedl T."/>
            <person name="Seufert S."/>
            <person name="Schumacher M."/>
            <person name="Overmann J."/>
            <person name="Neumann-Schaal M."/>
            <person name="Petersen J."/>
        </authorList>
    </citation>
    <scope>NUCLEOTIDE SEQUENCE [LARGE SCALE GENOMIC DNA]</scope>
    <source>
        <strain evidence="10">PCC 7102</strain>
    </source>
</reference>
<keyword evidence="4 7" id="KW-1133">Transmembrane helix</keyword>
<dbReference type="Pfam" id="PF25917">
    <property type="entry name" value="BSH_RND"/>
    <property type="match status" value="1"/>
</dbReference>
<evidence type="ECO:0000313" key="11">
    <source>
        <dbReference type="Proteomes" id="UP000271624"/>
    </source>
</evidence>
<evidence type="ECO:0000256" key="4">
    <source>
        <dbReference type="ARBA" id="ARBA00022989"/>
    </source>
</evidence>
<dbReference type="OrthoDB" id="553569at2"/>
<evidence type="ECO:0000256" key="7">
    <source>
        <dbReference type="SAM" id="Phobius"/>
    </source>
</evidence>
<dbReference type="EMBL" id="RSCL01000010">
    <property type="protein sequence ID" value="RUT04765.1"/>
    <property type="molecule type" value="Genomic_DNA"/>
</dbReference>
<evidence type="ECO:0000256" key="3">
    <source>
        <dbReference type="ARBA" id="ARBA00022692"/>
    </source>
</evidence>
<dbReference type="PANTHER" id="PTHR30386">
    <property type="entry name" value="MEMBRANE FUSION SUBUNIT OF EMRAB-TOLC MULTIDRUG EFFLUX PUMP"/>
    <property type="match status" value="1"/>
</dbReference>
<keyword evidence="5 7" id="KW-0472">Membrane</keyword>
<keyword evidence="3 7" id="KW-0812">Transmembrane</keyword>